<evidence type="ECO:0000313" key="1">
    <source>
        <dbReference type="EMBL" id="CAI8040138.1"/>
    </source>
</evidence>
<sequence length="51" mass="5728">MRKQYRSIFASLSLNLAMQREGRRLDLSESGRAFVNMQEAVAGILARASRA</sequence>
<dbReference type="EMBL" id="CASHTH010003084">
    <property type="protein sequence ID" value="CAI8040138.1"/>
    <property type="molecule type" value="Genomic_DNA"/>
</dbReference>
<gene>
    <name evidence="1" type="ORF">GBAR_LOCUS22361</name>
</gene>
<dbReference type="AlphaFoldDB" id="A0AA35T284"/>
<dbReference type="Proteomes" id="UP001174909">
    <property type="component" value="Unassembled WGS sequence"/>
</dbReference>
<name>A0AA35T284_GEOBA</name>
<keyword evidence="2" id="KW-1185">Reference proteome</keyword>
<accession>A0AA35T284</accession>
<evidence type="ECO:0000313" key="2">
    <source>
        <dbReference type="Proteomes" id="UP001174909"/>
    </source>
</evidence>
<comment type="caution">
    <text evidence="1">The sequence shown here is derived from an EMBL/GenBank/DDBJ whole genome shotgun (WGS) entry which is preliminary data.</text>
</comment>
<organism evidence="1 2">
    <name type="scientific">Geodia barretti</name>
    <name type="common">Barrett's horny sponge</name>
    <dbReference type="NCBI Taxonomy" id="519541"/>
    <lineage>
        <taxon>Eukaryota</taxon>
        <taxon>Metazoa</taxon>
        <taxon>Porifera</taxon>
        <taxon>Demospongiae</taxon>
        <taxon>Heteroscleromorpha</taxon>
        <taxon>Tetractinellida</taxon>
        <taxon>Astrophorina</taxon>
        <taxon>Geodiidae</taxon>
        <taxon>Geodia</taxon>
    </lineage>
</organism>
<proteinExistence type="predicted"/>
<reference evidence="1" key="1">
    <citation type="submission" date="2023-03" db="EMBL/GenBank/DDBJ databases">
        <authorList>
            <person name="Steffen K."/>
            <person name="Cardenas P."/>
        </authorList>
    </citation>
    <scope>NUCLEOTIDE SEQUENCE</scope>
</reference>
<protein>
    <submittedName>
        <fullName evidence="1">Uncharacterized protein</fullName>
    </submittedName>
</protein>